<comment type="caution">
    <text evidence="2">The sequence shown here is derived from an EMBL/GenBank/DDBJ whole genome shotgun (WGS) entry which is preliminary data.</text>
</comment>
<reference evidence="3 4" key="1">
    <citation type="submission" date="2017-04" db="EMBL/GenBank/DDBJ databases">
        <title>Function of individual gut microbiota members based on whole genome sequencing of pure cultures obtained from chicken caecum.</title>
        <authorList>
            <person name="Medvecky M."/>
            <person name="Cejkova D."/>
            <person name="Polansky O."/>
            <person name="Karasova D."/>
            <person name="Kubasova T."/>
            <person name="Cizek A."/>
            <person name="Rychlik I."/>
        </authorList>
    </citation>
    <scope>NUCLEOTIDE SEQUENCE [LARGE SCALE GENOMIC DNA]</scope>
    <source>
        <strain evidence="3">An101</strain>
        <strain evidence="4">An115</strain>
    </source>
</reference>
<dbReference type="Proteomes" id="UP000196293">
    <property type="component" value="Unassembled WGS sequence"/>
</dbReference>
<evidence type="ECO:0000313" key="4">
    <source>
        <dbReference type="Proteomes" id="UP000196293"/>
    </source>
</evidence>
<organism evidence="2 3">
    <name type="scientific">Lactobacillus gallinarum</name>
    <dbReference type="NCBI Taxonomy" id="52242"/>
    <lineage>
        <taxon>Bacteria</taxon>
        <taxon>Bacillati</taxon>
        <taxon>Bacillota</taxon>
        <taxon>Bacilli</taxon>
        <taxon>Lactobacillales</taxon>
        <taxon>Lactobacillaceae</taxon>
        <taxon>Lactobacillus</taxon>
    </lineage>
</organism>
<sequence length="112" mass="13173">MKAWEISTYFSNEFSDLVFADTRNEAKAKVLNGETALDSVLAYDDSLQYTDIRAVRVPQLDDMENKSQMDLVEELICMCGWCHEFEPDSKIWEAENFNKEEFEKEWLENEVD</sequence>
<name>A0A1Y4UMW1_9LACO</name>
<gene>
    <name evidence="2" type="ORF">B5E44_07070</name>
    <name evidence="1" type="ORF">B5E59_00615</name>
</gene>
<dbReference type="AlphaFoldDB" id="A0A1Y4UMW1"/>
<protein>
    <submittedName>
        <fullName evidence="2">Uncharacterized protein</fullName>
    </submittedName>
</protein>
<accession>A0A1Y4UMW1</accession>
<dbReference type="EMBL" id="NFLS01000001">
    <property type="protein sequence ID" value="OUQ58254.1"/>
    <property type="molecule type" value="Genomic_DNA"/>
</dbReference>
<evidence type="ECO:0000313" key="2">
    <source>
        <dbReference type="EMBL" id="OUQ75516.1"/>
    </source>
</evidence>
<dbReference type="EMBL" id="NFLZ01000017">
    <property type="protein sequence ID" value="OUQ75516.1"/>
    <property type="molecule type" value="Genomic_DNA"/>
</dbReference>
<proteinExistence type="predicted"/>
<keyword evidence="4" id="KW-1185">Reference proteome</keyword>
<dbReference type="Proteomes" id="UP000195859">
    <property type="component" value="Unassembled WGS sequence"/>
</dbReference>
<reference evidence="2" key="2">
    <citation type="journal article" date="2018" name="BMC Genomics">
        <title>Whole genome sequencing and function prediction of 133 gut anaerobes isolated from chicken caecum in pure cultures.</title>
        <authorList>
            <person name="Medvecky M."/>
            <person name="Cejkova D."/>
            <person name="Polansky O."/>
            <person name="Karasova D."/>
            <person name="Kubasova T."/>
            <person name="Cizek A."/>
            <person name="Rychlik I."/>
        </authorList>
    </citation>
    <scope>NUCLEOTIDE SEQUENCE</scope>
    <source>
        <strain evidence="2">An101</strain>
        <strain evidence="1">An115</strain>
    </source>
</reference>
<evidence type="ECO:0000313" key="1">
    <source>
        <dbReference type="EMBL" id="OUQ58254.1"/>
    </source>
</evidence>
<evidence type="ECO:0000313" key="3">
    <source>
        <dbReference type="Proteomes" id="UP000195859"/>
    </source>
</evidence>
<dbReference type="RefSeq" id="WP_087175691.1">
    <property type="nucleotide sequence ID" value="NZ_NFLS01000001.1"/>
</dbReference>